<name>A0A8B2NLY2_9HYPH</name>
<accession>A0A8B2NLY2</accession>
<comment type="caution">
    <text evidence="1">The sequence shown here is derived from an EMBL/GenBank/DDBJ whole genome shotgun (WGS) entry which is preliminary data.</text>
</comment>
<proteinExistence type="predicted"/>
<protein>
    <submittedName>
        <fullName evidence="1">Uncharacterized protein</fullName>
    </submittedName>
</protein>
<keyword evidence="2" id="KW-1185">Reference proteome</keyword>
<organism evidence="1 2">
    <name type="scientific">Acuticoccus sediminis</name>
    <dbReference type="NCBI Taxonomy" id="2184697"/>
    <lineage>
        <taxon>Bacteria</taxon>
        <taxon>Pseudomonadati</taxon>
        <taxon>Pseudomonadota</taxon>
        <taxon>Alphaproteobacteria</taxon>
        <taxon>Hyphomicrobiales</taxon>
        <taxon>Amorphaceae</taxon>
        <taxon>Acuticoccus</taxon>
    </lineage>
</organism>
<gene>
    <name evidence="1" type="ORF">DLJ53_32800</name>
</gene>
<evidence type="ECO:0000313" key="1">
    <source>
        <dbReference type="EMBL" id="RAH96282.1"/>
    </source>
</evidence>
<dbReference type="Proteomes" id="UP000249590">
    <property type="component" value="Unassembled WGS sequence"/>
</dbReference>
<dbReference type="AlphaFoldDB" id="A0A8B2NLY2"/>
<sequence>MAERKRHAQALTDGASAVGASHLRVRPCLVDENQPLGLELVLAVEPDTPAGEDVRTVLLGRMAGLFCA</sequence>
<evidence type="ECO:0000313" key="2">
    <source>
        <dbReference type="Proteomes" id="UP000249590"/>
    </source>
</evidence>
<reference evidence="1 2" key="1">
    <citation type="submission" date="2018-05" db="EMBL/GenBank/DDBJ databases">
        <title>Acuticoccus sediminis sp. nov., isolated from deep-sea sediment of Indian Ocean.</title>
        <authorList>
            <person name="Liu X."/>
            <person name="Lai Q."/>
            <person name="Du Y."/>
            <person name="Sun F."/>
            <person name="Zhang X."/>
            <person name="Wang S."/>
            <person name="Shao Z."/>
        </authorList>
    </citation>
    <scope>NUCLEOTIDE SEQUENCE [LARGE SCALE GENOMIC DNA]</scope>
    <source>
        <strain evidence="1 2">PTG4-2</strain>
    </source>
</reference>
<dbReference type="EMBL" id="QHHQ01000014">
    <property type="protein sequence ID" value="RAH96282.1"/>
    <property type="molecule type" value="Genomic_DNA"/>
</dbReference>